<accession>A0A9Q0DX10</accession>
<name>A0A9Q0DX10_9TELE</name>
<dbReference type="Gene3D" id="2.10.70.10">
    <property type="entry name" value="Complement Module, domain 1"/>
    <property type="match status" value="5"/>
</dbReference>
<evidence type="ECO:0000256" key="1">
    <source>
        <dbReference type="ARBA" id="ARBA00004328"/>
    </source>
</evidence>
<comment type="caution">
    <text evidence="5">Lacks conserved residue(s) required for the propagation of feature annotation.</text>
</comment>
<proteinExistence type="predicted"/>
<dbReference type="Pfam" id="PF00084">
    <property type="entry name" value="Sushi"/>
    <property type="match status" value="4"/>
</dbReference>
<feature type="domain" description="Sushi" evidence="7">
    <location>
        <begin position="81"/>
        <end position="137"/>
    </location>
</feature>
<dbReference type="PANTHER" id="PTHR45785">
    <property type="entry name" value="COMPLEMENT FACTOR H-RELATED"/>
    <property type="match status" value="1"/>
</dbReference>
<evidence type="ECO:0000313" key="8">
    <source>
        <dbReference type="EMBL" id="KAJ3595276.1"/>
    </source>
</evidence>
<dbReference type="SMART" id="SM00032">
    <property type="entry name" value="CCP"/>
    <property type="match status" value="5"/>
</dbReference>
<keyword evidence="4" id="KW-1015">Disulfide bond</keyword>
<evidence type="ECO:0000256" key="4">
    <source>
        <dbReference type="ARBA" id="ARBA00023157"/>
    </source>
</evidence>
<keyword evidence="2 5" id="KW-0768">Sushi</keyword>
<evidence type="ECO:0000256" key="5">
    <source>
        <dbReference type="PROSITE-ProRule" id="PRU00302"/>
    </source>
</evidence>
<comment type="subcellular location">
    <subcellularLocation>
        <location evidence="1">Virion</location>
    </subcellularLocation>
</comment>
<protein>
    <recommendedName>
        <fullName evidence="7">Sushi domain-containing protein</fullName>
    </recommendedName>
</protein>
<dbReference type="PANTHER" id="PTHR45785:SF2">
    <property type="entry name" value="COMPLEMENT FACTOR H-RELATED"/>
    <property type="match status" value="1"/>
</dbReference>
<evidence type="ECO:0000256" key="6">
    <source>
        <dbReference type="SAM" id="MobiDB-lite"/>
    </source>
</evidence>
<dbReference type="InterPro" id="IPR035976">
    <property type="entry name" value="Sushi/SCR/CCP_sf"/>
</dbReference>
<dbReference type="Proteomes" id="UP001148018">
    <property type="component" value="Unassembled WGS sequence"/>
</dbReference>
<dbReference type="PROSITE" id="PS50923">
    <property type="entry name" value="SUSHI"/>
    <property type="match status" value="3"/>
</dbReference>
<dbReference type="InterPro" id="IPR000436">
    <property type="entry name" value="Sushi_SCR_CCP_dom"/>
</dbReference>
<reference evidence="8" key="1">
    <citation type="submission" date="2022-07" db="EMBL/GenBank/DDBJ databases">
        <title>Chromosome-level genome of Muraenolepis orangiensis.</title>
        <authorList>
            <person name="Kim J."/>
        </authorList>
    </citation>
    <scope>NUCLEOTIDE SEQUENCE</scope>
    <source>
        <strain evidence="8">KU_S4_2022</strain>
        <tissue evidence="8">Muscle</tissue>
    </source>
</reference>
<evidence type="ECO:0000256" key="3">
    <source>
        <dbReference type="ARBA" id="ARBA00022729"/>
    </source>
</evidence>
<dbReference type="EMBL" id="JANIIK010000111">
    <property type="protein sequence ID" value="KAJ3595276.1"/>
    <property type="molecule type" value="Genomic_DNA"/>
</dbReference>
<sequence>MVDAVSGSGPSTDVGASKPNGCSPPTLDDGYFVPEKAIYAQDSRLSYACDIQFKPDMGYWWGKSQCTNGMWNPVPKCIIRSHCSSPIIPNGEINTCNKTDHETDVTIAFHCNEGFSPRRQEVRCENGDWNPAPKCNASKPNGCSPPTLAHGYFVPEMAIYAQDSRLSYACDNLHKPDMGYWWGKSQCTNGMWNPVPKCIIRSHCSSPIIPNGEINTCNKTDHEKDVTIAFHCNEGFSPRRQEVRCENGDWNPAPKCNGDGCGAVPEIEDAKATLFAFSVLYECNPHYRLVGSVSRIFCYTDGTWSSPLPRCE</sequence>
<evidence type="ECO:0000313" key="9">
    <source>
        <dbReference type="Proteomes" id="UP001148018"/>
    </source>
</evidence>
<comment type="caution">
    <text evidence="8">The sequence shown here is derived from an EMBL/GenBank/DDBJ whole genome shotgun (WGS) entry which is preliminary data.</text>
</comment>
<evidence type="ECO:0000256" key="2">
    <source>
        <dbReference type="ARBA" id="ARBA00022659"/>
    </source>
</evidence>
<evidence type="ECO:0000259" key="7">
    <source>
        <dbReference type="PROSITE" id="PS50923"/>
    </source>
</evidence>
<dbReference type="AlphaFoldDB" id="A0A9Q0DX10"/>
<dbReference type="InterPro" id="IPR051503">
    <property type="entry name" value="ComplSys_Reg/VirEntry_Med"/>
</dbReference>
<feature type="domain" description="Sushi" evidence="7">
    <location>
        <begin position="202"/>
        <end position="258"/>
    </location>
</feature>
<dbReference type="SUPFAM" id="SSF57535">
    <property type="entry name" value="Complement control module/SCR domain"/>
    <property type="match status" value="5"/>
</dbReference>
<keyword evidence="9" id="KW-1185">Reference proteome</keyword>
<feature type="region of interest" description="Disordered" evidence="6">
    <location>
        <begin position="1"/>
        <end position="28"/>
    </location>
</feature>
<dbReference type="CDD" id="cd00033">
    <property type="entry name" value="CCP"/>
    <property type="match status" value="4"/>
</dbReference>
<dbReference type="OrthoDB" id="9984531at2759"/>
<organism evidence="8 9">
    <name type="scientific">Muraenolepis orangiensis</name>
    <name type="common">Patagonian moray cod</name>
    <dbReference type="NCBI Taxonomy" id="630683"/>
    <lineage>
        <taxon>Eukaryota</taxon>
        <taxon>Metazoa</taxon>
        <taxon>Chordata</taxon>
        <taxon>Craniata</taxon>
        <taxon>Vertebrata</taxon>
        <taxon>Euteleostomi</taxon>
        <taxon>Actinopterygii</taxon>
        <taxon>Neopterygii</taxon>
        <taxon>Teleostei</taxon>
        <taxon>Neoteleostei</taxon>
        <taxon>Acanthomorphata</taxon>
        <taxon>Zeiogadaria</taxon>
        <taxon>Gadariae</taxon>
        <taxon>Gadiformes</taxon>
        <taxon>Muraenolepidoidei</taxon>
        <taxon>Muraenolepididae</taxon>
        <taxon>Muraenolepis</taxon>
    </lineage>
</organism>
<feature type="domain" description="Sushi" evidence="7">
    <location>
        <begin position="259"/>
        <end position="312"/>
    </location>
</feature>
<keyword evidence="3" id="KW-0732">Signal</keyword>
<gene>
    <name evidence="8" type="ORF">NHX12_004580</name>
</gene>